<keyword evidence="4" id="KW-1185">Reference proteome</keyword>
<organism evidence="3 4">
    <name type="scientific">Hibiscus syriacus</name>
    <name type="common">Rose of Sharon</name>
    <dbReference type="NCBI Taxonomy" id="106335"/>
    <lineage>
        <taxon>Eukaryota</taxon>
        <taxon>Viridiplantae</taxon>
        <taxon>Streptophyta</taxon>
        <taxon>Embryophyta</taxon>
        <taxon>Tracheophyta</taxon>
        <taxon>Spermatophyta</taxon>
        <taxon>Magnoliopsida</taxon>
        <taxon>eudicotyledons</taxon>
        <taxon>Gunneridae</taxon>
        <taxon>Pentapetalae</taxon>
        <taxon>rosids</taxon>
        <taxon>malvids</taxon>
        <taxon>Malvales</taxon>
        <taxon>Malvaceae</taxon>
        <taxon>Malvoideae</taxon>
        <taxon>Hibiscus</taxon>
    </lineage>
</organism>
<evidence type="ECO:0000313" key="3">
    <source>
        <dbReference type="EMBL" id="KAE8704735.1"/>
    </source>
</evidence>
<dbReference type="OrthoDB" id="1431247at2759"/>
<dbReference type="Pfam" id="PF00011">
    <property type="entry name" value="HSP20"/>
    <property type="match status" value="1"/>
</dbReference>
<dbReference type="Gene3D" id="2.60.40.790">
    <property type="match status" value="1"/>
</dbReference>
<feature type="domain" description="SHSP" evidence="2">
    <location>
        <begin position="33"/>
        <end position="104"/>
    </location>
</feature>
<proteinExistence type="predicted"/>
<keyword evidence="1" id="KW-0472">Membrane</keyword>
<comment type="caution">
    <text evidence="3">The sequence shown here is derived from an EMBL/GenBank/DDBJ whole genome shotgun (WGS) entry which is preliminary data.</text>
</comment>
<dbReference type="InterPro" id="IPR008978">
    <property type="entry name" value="HSP20-like_chaperone"/>
</dbReference>
<dbReference type="InterPro" id="IPR002068">
    <property type="entry name" value="A-crystallin/Hsp20_dom"/>
</dbReference>
<gene>
    <name evidence="3" type="ORF">F3Y22_tig00110445pilonHSYRG00087</name>
</gene>
<keyword evidence="1" id="KW-0812">Transmembrane</keyword>
<keyword evidence="1" id="KW-1133">Transmembrane helix</keyword>
<dbReference type="AlphaFoldDB" id="A0A6A3ANB0"/>
<dbReference type="SUPFAM" id="SSF49764">
    <property type="entry name" value="HSP20-like chaperones"/>
    <property type="match status" value="1"/>
</dbReference>
<accession>A0A6A3ANB0</accession>
<name>A0A6A3ANB0_HIBSY</name>
<dbReference type="CDD" id="cd06464">
    <property type="entry name" value="ACD_sHsps-like"/>
    <property type="match status" value="1"/>
</dbReference>
<dbReference type="Proteomes" id="UP000436088">
    <property type="component" value="Unassembled WGS sequence"/>
</dbReference>
<evidence type="ECO:0000259" key="2">
    <source>
        <dbReference type="Pfam" id="PF00011"/>
    </source>
</evidence>
<evidence type="ECO:0000256" key="1">
    <source>
        <dbReference type="SAM" id="Phobius"/>
    </source>
</evidence>
<reference evidence="3" key="1">
    <citation type="submission" date="2019-09" db="EMBL/GenBank/DDBJ databases">
        <title>Draft genome information of white flower Hibiscus syriacus.</title>
        <authorList>
            <person name="Kim Y.-M."/>
        </authorList>
    </citation>
    <scope>NUCLEOTIDE SEQUENCE [LARGE SCALE GENOMIC DNA]</scope>
    <source>
        <strain evidence="3">YM2019G1</strain>
    </source>
</reference>
<protein>
    <recommendedName>
        <fullName evidence="2">SHSP domain-containing protein</fullName>
    </recommendedName>
</protein>
<sequence>MKNEENTEPCYDDFEPYCQWRKEVGASIIQEIHIVEIQLQGFKEEELKNEMRWDGCLYISGEHPMGNNKIKRFNKKIDVSKYDIKGIEAKFEDGKLHLRLPCKSSTFSLFTNGRGNTIGVLNLPKFLKSSMALALLIILGFYMYKYSQCTYFGN</sequence>
<dbReference type="EMBL" id="VEPZ02000989">
    <property type="protein sequence ID" value="KAE8704735.1"/>
    <property type="molecule type" value="Genomic_DNA"/>
</dbReference>
<feature type="transmembrane region" description="Helical" evidence="1">
    <location>
        <begin position="126"/>
        <end position="144"/>
    </location>
</feature>
<evidence type="ECO:0000313" key="4">
    <source>
        <dbReference type="Proteomes" id="UP000436088"/>
    </source>
</evidence>